<organism evidence="1 2">
    <name type="scientific">Brassica cretica</name>
    <name type="common">Mustard</name>
    <dbReference type="NCBI Taxonomy" id="69181"/>
    <lineage>
        <taxon>Eukaryota</taxon>
        <taxon>Viridiplantae</taxon>
        <taxon>Streptophyta</taxon>
        <taxon>Embryophyta</taxon>
        <taxon>Tracheophyta</taxon>
        <taxon>Spermatophyta</taxon>
        <taxon>Magnoliopsida</taxon>
        <taxon>eudicotyledons</taxon>
        <taxon>Gunneridae</taxon>
        <taxon>Pentapetalae</taxon>
        <taxon>rosids</taxon>
        <taxon>malvids</taxon>
        <taxon>Brassicales</taxon>
        <taxon>Brassicaceae</taxon>
        <taxon>Brassiceae</taxon>
        <taxon>Brassica</taxon>
    </lineage>
</organism>
<sequence>MFRTGPLTRSGGEMGRLVHVLRGSGQNRRMECGGLTEIMTPLLLTYQLPPWMLVPNGARAPSYIKFTILKTYRTEGGCLSSLDVTPLPYLVYLLIVVHLGDRPNYIVFEVRKQIIDCPHKTGLHQENNSCDALILSVPCLSEIKWENLVADHRTSLKVDIQSQTSIDARTVPSIDSEARKT</sequence>
<evidence type="ECO:0000313" key="1">
    <source>
        <dbReference type="EMBL" id="KAF3527330.1"/>
    </source>
</evidence>
<gene>
    <name evidence="1" type="ORF">DY000_02040015</name>
</gene>
<reference evidence="1 2" key="1">
    <citation type="journal article" date="2020" name="BMC Genomics">
        <title>Intraspecific diversification of the crop wild relative Brassica cretica Lam. using demographic model selection.</title>
        <authorList>
            <person name="Kioukis A."/>
            <person name="Michalopoulou V.A."/>
            <person name="Briers L."/>
            <person name="Pirintsos S."/>
            <person name="Studholme D.J."/>
            <person name="Pavlidis P."/>
            <person name="Sarris P.F."/>
        </authorList>
    </citation>
    <scope>NUCLEOTIDE SEQUENCE [LARGE SCALE GENOMIC DNA]</scope>
    <source>
        <strain evidence="2">cv. PFS-1207/04</strain>
    </source>
</reference>
<proteinExistence type="predicted"/>
<evidence type="ECO:0000313" key="2">
    <source>
        <dbReference type="Proteomes" id="UP000266723"/>
    </source>
</evidence>
<protein>
    <submittedName>
        <fullName evidence="1">Uncharacterized protein</fullName>
    </submittedName>
</protein>
<accession>A0ABQ7B5B4</accession>
<comment type="caution">
    <text evidence="1">The sequence shown here is derived from an EMBL/GenBank/DDBJ whole genome shotgun (WGS) entry which is preliminary data.</text>
</comment>
<dbReference type="EMBL" id="QGKV02001507">
    <property type="protein sequence ID" value="KAF3527330.1"/>
    <property type="molecule type" value="Genomic_DNA"/>
</dbReference>
<name>A0ABQ7B5B4_BRACR</name>
<dbReference type="Proteomes" id="UP000266723">
    <property type="component" value="Unassembled WGS sequence"/>
</dbReference>
<keyword evidence="2" id="KW-1185">Reference proteome</keyword>